<dbReference type="EMBL" id="QAOK01000008">
    <property type="protein sequence ID" value="PTQ81732.1"/>
    <property type="molecule type" value="Genomic_DNA"/>
</dbReference>
<comment type="caution">
    <text evidence="1">The sequence shown here is derived from an EMBL/GenBank/DDBJ whole genome shotgun (WGS) entry which is preliminary data.</text>
</comment>
<organism evidence="1 2">
    <name type="scientific">Nitrosospira multiformis</name>
    <dbReference type="NCBI Taxonomy" id="1231"/>
    <lineage>
        <taxon>Bacteria</taxon>
        <taxon>Pseudomonadati</taxon>
        <taxon>Pseudomonadota</taxon>
        <taxon>Betaproteobacteria</taxon>
        <taxon>Nitrosomonadales</taxon>
        <taxon>Nitrosomonadaceae</taxon>
        <taxon>Nitrosospira</taxon>
    </lineage>
</organism>
<proteinExistence type="predicted"/>
<protein>
    <submittedName>
        <fullName evidence="1">Uncharacterized protein</fullName>
    </submittedName>
</protein>
<reference evidence="1 2" key="1">
    <citation type="submission" date="2018-04" db="EMBL/GenBank/DDBJ databases">
        <title>Active sludge and wastewater microbial communities from Klosterneuburg, Austria.</title>
        <authorList>
            <person name="Wagner M."/>
        </authorList>
    </citation>
    <scope>NUCLEOTIDE SEQUENCE [LARGE SCALE GENOMIC DNA]</scope>
    <source>
        <strain evidence="1 2">Nl12</strain>
    </source>
</reference>
<evidence type="ECO:0000313" key="2">
    <source>
        <dbReference type="Proteomes" id="UP000244152"/>
    </source>
</evidence>
<dbReference type="Proteomes" id="UP000244152">
    <property type="component" value="Unassembled WGS sequence"/>
</dbReference>
<name>A0A2T5ID26_9PROT</name>
<sequence>MEGIKFGQEMNYIDMGNALPCGKEIYDISSIVAKNIG</sequence>
<dbReference type="AlphaFoldDB" id="A0A2T5ID26"/>
<accession>A0A2T5ID26</accession>
<evidence type="ECO:0000313" key="1">
    <source>
        <dbReference type="EMBL" id="PTQ81732.1"/>
    </source>
</evidence>
<gene>
    <name evidence="1" type="ORF">C8R21_108110</name>
</gene>